<evidence type="ECO:0000313" key="2">
    <source>
        <dbReference type="Proteomes" id="UP000785679"/>
    </source>
</evidence>
<evidence type="ECO:0000313" key="1">
    <source>
        <dbReference type="EMBL" id="TNV80572.1"/>
    </source>
</evidence>
<organism evidence="1 2">
    <name type="scientific">Halteria grandinella</name>
    <dbReference type="NCBI Taxonomy" id="5974"/>
    <lineage>
        <taxon>Eukaryota</taxon>
        <taxon>Sar</taxon>
        <taxon>Alveolata</taxon>
        <taxon>Ciliophora</taxon>
        <taxon>Intramacronucleata</taxon>
        <taxon>Spirotrichea</taxon>
        <taxon>Stichotrichia</taxon>
        <taxon>Sporadotrichida</taxon>
        <taxon>Halteriidae</taxon>
        <taxon>Halteria</taxon>
    </lineage>
</organism>
<comment type="caution">
    <text evidence="1">The sequence shown here is derived from an EMBL/GenBank/DDBJ whole genome shotgun (WGS) entry which is preliminary data.</text>
</comment>
<proteinExistence type="predicted"/>
<sequence length="108" mass="12152">MVIHNKVLSLDPPWYGLVRNLCLSGYCIIGSRLEHKVAKLLASDFHRDGHPLMLRYCCLNAGSLWNYGHCLLGCSSCRLLRGLAHLVEEDLVEQILCEGFVISYAIVH</sequence>
<name>A0A8J8NRH6_HALGN</name>
<accession>A0A8J8NRH6</accession>
<dbReference type="EMBL" id="RRYP01007336">
    <property type="protein sequence ID" value="TNV80572.1"/>
    <property type="molecule type" value="Genomic_DNA"/>
</dbReference>
<protein>
    <submittedName>
        <fullName evidence="1">Uncharacterized protein</fullName>
    </submittedName>
</protein>
<dbReference type="AlphaFoldDB" id="A0A8J8NRH6"/>
<dbReference type="Proteomes" id="UP000785679">
    <property type="component" value="Unassembled WGS sequence"/>
</dbReference>
<reference evidence="1" key="1">
    <citation type="submission" date="2019-06" db="EMBL/GenBank/DDBJ databases">
        <authorList>
            <person name="Zheng W."/>
        </authorList>
    </citation>
    <scope>NUCLEOTIDE SEQUENCE</scope>
    <source>
        <strain evidence="1">QDHG01</strain>
    </source>
</reference>
<keyword evidence="2" id="KW-1185">Reference proteome</keyword>
<gene>
    <name evidence="1" type="ORF">FGO68_gene4209</name>
</gene>